<name>A0AAJ6P1N0_9PAST</name>
<dbReference type="RefSeq" id="WP_306375080.1">
    <property type="nucleotide sequence ID" value="NZ_JASAYL010000022.1"/>
</dbReference>
<reference evidence="1" key="1">
    <citation type="journal article" date="2023" name="Front. Microbiol.">
        <title>Phylogeography and host specificity of Pasteurellaceae pathogenic to sea-farmed fish in the north-east Atlantic.</title>
        <authorList>
            <person name="Gulla S."/>
            <person name="Colquhoun D.J."/>
            <person name="Olsen A.B."/>
            <person name="Spilsberg B."/>
            <person name="Lagesen K."/>
            <person name="Aakesson C.P."/>
            <person name="Strom S."/>
            <person name="Manji F."/>
            <person name="Birkbeck T.H."/>
            <person name="Nilsen H.K."/>
        </authorList>
    </citation>
    <scope>NUCLEOTIDE SEQUENCE</scope>
    <source>
        <strain evidence="1">TW16_20</strain>
    </source>
</reference>
<dbReference type="AlphaFoldDB" id="A0AAJ6P1N0"/>
<comment type="caution">
    <text evidence="1">The sequence shown here is derived from an EMBL/GenBank/DDBJ whole genome shotgun (WGS) entry which is preliminary data.</text>
</comment>
<evidence type="ECO:0000313" key="1">
    <source>
        <dbReference type="EMBL" id="MDP8173808.1"/>
    </source>
</evidence>
<dbReference type="EMBL" id="JASAYQ010000029">
    <property type="protein sequence ID" value="MDP8173808.1"/>
    <property type="molecule type" value="Genomic_DNA"/>
</dbReference>
<protein>
    <submittedName>
        <fullName evidence="1">Uncharacterized protein</fullName>
    </submittedName>
</protein>
<accession>A0AAJ6P1N0</accession>
<sequence length="561" mass="62533">MANDIFCMGFIMCLCGNKRARRLVFYFSFFSFLFLNISVCYSNPAIGFGIRAILGRVIAQRSVQAATAELSSSMLARQTALNVSKNLAMGTLPVAPSLLNKGALTWAGIGYSLSALEQADLTRKFNNGQISLVTDGIDLGNGSYQVKLPDGTVRILSFNPTKDNPAIVYSDDSSNSIEDNSSVSSDNSLANNYKYYSETGFNFHSKGQFIRKKYFGNDSTNIVTKMLSENFPLQDDFQTVNKTEFDYFTYPITSFSNFEYEHVSSEKGVKIPDYYSSINPHIVGAYQNIKENFIVTYEVSKIDPSFVACKIGEGNSVSPIFDCKKPSESDYIKTKDTKEIYFNVFLNLEFQPPVNSSVVKSSGTLDDVANKPSLNNINLTPQQLANLINSILMHSASRSDYKGIPFSTSNPVTSSEVDNIMKSHNIPAPSYKDLFKPISSTGGKIDIPNYITDNSSTINIDNSTHNGNSEPNYDNLKPDYPELSHPSAWDILEPFQQFFPEYKNLSIQGKETSCPTWSFSVLNENFTIDSHCGILEKNRSTLYSVFTLIWVLIAFRKLMEA</sequence>
<organism evidence="1 2">
    <name type="scientific">Phocoenobacter skyensis</name>
    <dbReference type="NCBI Taxonomy" id="97481"/>
    <lineage>
        <taxon>Bacteria</taxon>
        <taxon>Pseudomonadati</taxon>
        <taxon>Pseudomonadota</taxon>
        <taxon>Gammaproteobacteria</taxon>
        <taxon>Pasteurellales</taxon>
        <taxon>Pasteurellaceae</taxon>
        <taxon>Phocoenobacter</taxon>
    </lineage>
</organism>
<proteinExistence type="predicted"/>
<evidence type="ECO:0000313" key="2">
    <source>
        <dbReference type="Proteomes" id="UP001236239"/>
    </source>
</evidence>
<gene>
    <name evidence="1" type="ORF">QJU93_10610</name>
</gene>
<dbReference type="Proteomes" id="UP001236239">
    <property type="component" value="Unassembled WGS sequence"/>
</dbReference>